<dbReference type="RefSeq" id="WP_350278486.1">
    <property type="nucleotide sequence ID" value="NZ_CP158165.1"/>
</dbReference>
<protein>
    <submittedName>
        <fullName evidence="1">Uncharacterized protein</fullName>
    </submittedName>
</protein>
<dbReference type="SUPFAM" id="SSF53474">
    <property type="entry name" value="alpha/beta-Hydrolases"/>
    <property type="match status" value="1"/>
</dbReference>
<evidence type="ECO:0000313" key="1">
    <source>
        <dbReference type="EMBL" id="XBV25678.1"/>
    </source>
</evidence>
<dbReference type="AlphaFoldDB" id="A0AAU7TFS4"/>
<accession>A0AAU7TFS4</accession>
<name>A0AAU7TFS4_9ACTN</name>
<gene>
    <name evidence="1" type="ORF">ABN611_04495</name>
</gene>
<dbReference type="EMBL" id="CP158165">
    <property type="protein sequence ID" value="XBV25678.1"/>
    <property type="molecule type" value="Genomic_DNA"/>
</dbReference>
<sequence>MEAAGVHRIARRDRSGADREYLVAVPDGPVRGVTVLFHPFGFTPEAVLFGEPAGDLLIRPLAGALAPAAAAGQVVVAPRSRGRVLGGISLAWQDHLDGSPSEGPAEYARRSPISYAATLAATAVRLVWSPADTVIPGQASDHAHALADKLRAAGGQVDERIVTYAPVSPKEDPGRYAHEACDIWEHLAQPVRFLR</sequence>
<dbReference type="Gene3D" id="3.40.50.1820">
    <property type="entry name" value="alpha/beta hydrolase"/>
    <property type="match status" value="1"/>
</dbReference>
<organism evidence="1">
    <name type="scientific">Kribbella sp. HUAS MG21</name>
    <dbReference type="NCBI Taxonomy" id="3160966"/>
    <lineage>
        <taxon>Bacteria</taxon>
        <taxon>Bacillati</taxon>
        <taxon>Actinomycetota</taxon>
        <taxon>Actinomycetes</taxon>
        <taxon>Propionibacteriales</taxon>
        <taxon>Kribbellaceae</taxon>
        <taxon>Kribbella</taxon>
    </lineage>
</organism>
<dbReference type="InterPro" id="IPR029058">
    <property type="entry name" value="AB_hydrolase_fold"/>
</dbReference>
<proteinExistence type="predicted"/>
<reference evidence="1" key="1">
    <citation type="submission" date="2024-06" db="EMBL/GenBank/DDBJ databases">
        <title>Kribbella sp. strain HUAS MG21 genome sequences.</title>
        <authorList>
            <person name="Mo P."/>
        </authorList>
    </citation>
    <scope>NUCLEOTIDE SEQUENCE</scope>
    <source>
        <strain evidence="1">HUAS MG21</strain>
    </source>
</reference>